<proteinExistence type="predicted"/>
<evidence type="ECO:0000313" key="2">
    <source>
        <dbReference type="Proteomes" id="UP000594014"/>
    </source>
</evidence>
<keyword evidence="1" id="KW-0012">Acyltransferase</keyword>
<protein>
    <submittedName>
        <fullName evidence="1">N-acetyltransferase</fullName>
        <ecNumber evidence="1">2.3.1.-</ecNumber>
    </submittedName>
</protein>
<keyword evidence="2" id="KW-1185">Reference proteome</keyword>
<organism evidence="1 2">
    <name type="scientific">Anoxybacterium hadale</name>
    <dbReference type="NCBI Taxonomy" id="3408580"/>
    <lineage>
        <taxon>Bacteria</taxon>
        <taxon>Bacillati</taxon>
        <taxon>Bacillota</taxon>
        <taxon>Clostridia</taxon>
        <taxon>Peptostreptococcales</taxon>
        <taxon>Anaerovoracaceae</taxon>
        <taxon>Anoxybacterium</taxon>
    </lineage>
</organism>
<dbReference type="EMBL" id="CP042469">
    <property type="protein sequence ID" value="QOX62407.1"/>
    <property type="molecule type" value="Genomic_DNA"/>
</dbReference>
<accession>A0ACD1A7M9</accession>
<reference evidence="1" key="1">
    <citation type="submission" date="2019-08" db="EMBL/GenBank/DDBJ databases">
        <title>Genome sequence of Clostridiales bacterium MT110.</title>
        <authorList>
            <person name="Cao J."/>
        </authorList>
    </citation>
    <scope>NUCLEOTIDE SEQUENCE</scope>
    <source>
        <strain evidence="1">MT110</strain>
    </source>
</reference>
<sequence>MIRKVEQNETDLVMNIWLETNVKAHDFIERSYWEGNFELVKEMLPDSEVFVYEQNHIVQGFIGLMDQYIAGIFVKADGQSKGIGKALLNYVMESHSELSLHVYKKNIRAVEFYVREGFDVVKVQVDENTGEVELAMNWAK</sequence>
<gene>
    <name evidence="1" type="ORF">FRZ06_03055</name>
</gene>
<dbReference type="EC" id="2.3.1.-" evidence="1"/>
<keyword evidence="1" id="KW-0808">Transferase</keyword>
<dbReference type="Proteomes" id="UP000594014">
    <property type="component" value="Chromosome"/>
</dbReference>
<name>A0ACD1A7M9_9FIRM</name>
<evidence type="ECO:0000313" key="1">
    <source>
        <dbReference type="EMBL" id="QOX62407.1"/>
    </source>
</evidence>